<evidence type="ECO:0000256" key="11">
    <source>
        <dbReference type="ARBA" id="ARBA00080698"/>
    </source>
</evidence>
<keyword evidence="8" id="KW-0411">Iron-sulfur</keyword>
<dbReference type="SMART" id="SM00729">
    <property type="entry name" value="Elp3"/>
    <property type="match status" value="1"/>
</dbReference>
<evidence type="ECO:0000313" key="16">
    <source>
        <dbReference type="Proteomes" id="UP000463983"/>
    </source>
</evidence>
<dbReference type="GO" id="GO:0051539">
    <property type="term" value="F:4 iron, 4 sulfur cluster binding"/>
    <property type="evidence" value="ECO:0007669"/>
    <property type="project" value="UniProtKB-KW"/>
</dbReference>
<dbReference type="InterPro" id="IPR020612">
    <property type="entry name" value="Methylthiotransferase_CS"/>
</dbReference>
<dbReference type="Proteomes" id="UP000463983">
    <property type="component" value="Chromosome"/>
</dbReference>
<dbReference type="PANTHER" id="PTHR43020">
    <property type="entry name" value="CDK5 REGULATORY SUBUNIT-ASSOCIATED PROTEIN 1"/>
    <property type="match status" value="1"/>
</dbReference>
<evidence type="ECO:0000256" key="1">
    <source>
        <dbReference type="ARBA" id="ARBA00001966"/>
    </source>
</evidence>
<dbReference type="PROSITE" id="PS51918">
    <property type="entry name" value="RADICAL_SAM"/>
    <property type="match status" value="1"/>
</dbReference>
<dbReference type="GO" id="GO:0046872">
    <property type="term" value="F:metal ion binding"/>
    <property type="evidence" value="ECO:0007669"/>
    <property type="project" value="UniProtKB-KW"/>
</dbReference>
<reference evidence="16" key="1">
    <citation type="journal article" date="2020" name="Microorganisms">
        <title>Complete Genome of a Member of a New Bacterial Lineage in the Microgenomates Group Reveals an Unusual Nucleotide Composition Disparity Between Two Strands of DNA and Limited Metabolic Potential.</title>
        <authorList>
            <person name="Kadnikov V.V."/>
            <person name="Mardanov A.V."/>
            <person name="Beletsky A.V."/>
            <person name="Karnachuk O.V."/>
            <person name="Ravin N.V."/>
        </authorList>
    </citation>
    <scope>NUCLEOTIDE SEQUENCE [LARGE SCALE GENOMIC DNA]</scope>
</reference>
<dbReference type="InterPro" id="IPR058240">
    <property type="entry name" value="rSAM_sf"/>
</dbReference>
<dbReference type="PANTHER" id="PTHR43020:SF2">
    <property type="entry name" value="MITOCHONDRIAL TRNA METHYLTHIOTRANSFERASE CDK5RAP1"/>
    <property type="match status" value="1"/>
</dbReference>
<dbReference type="Pfam" id="PF04055">
    <property type="entry name" value="Radical_SAM"/>
    <property type="match status" value="1"/>
</dbReference>
<keyword evidence="7" id="KW-0408">Iron</keyword>
<dbReference type="InterPro" id="IPR006638">
    <property type="entry name" value="Elp3/MiaA/NifB-like_rSAM"/>
</dbReference>
<name>A0A857NBN1_9BACT</name>
<dbReference type="Gene3D" id="3.40.50.12160">
    <property type="entry name" value="Methylthiotransferase, N-terminal domain"/>
    <property type="match status" value="1"/>
</dbReference>
<feature type="domain" description="Radical SAM core" evidence="14">
    <location>
        <begin position="119"/>
        <end position="381"/>
    </location>
</feature>
<comment type="cofactor">
    <cofactor evidence="1">
        <name>[4Fe-4S] cluster</name>
        <dbReference type="ChEBI" id="CHEBI:49883"/>
    </cofactor>
</comment>
<evidence type="ECO:0000256" key="9">
    <source>
        <dbReference type="ARBA" id="ARBA00033765"/>
    </source>
</evidence>
<evidence type="ECO:0000256" key="3">
    <source>
        <dbReference type="ARBA" id="ARBA00022485"/>
    </source>
</evidence>
<keyword evidence="4 15" id="KW-0808">Transferase</keyword>
<dbReference type="NCBIfam" id="TIGR00089">
    <property type="entry name" value="MiaB/RimO family radical SAM methylthiotransferase"/>
    <property type="match status" value="1"/>
</dbReference>
<evidence type="ECO:0000256" key="7">
    <source>
        <dbReference type="ARBA" id="ARBA00023004"/>
    </source>
</evidence>
<dbReference type="InterPro" id="IPR023404">
    <property type="entry name" value="rSAM_horseshoe"/>
</dbReference>
<dbReference type="EMBL" id="CP047901">
    <property type="protein sequence ID" value="QHO63322.1"/>
    <property type="molecule type" value="Genomic_DNA"/>
</dbReference>
<dbReference type="InterPro" id="IPR013848">
    <property type="entry name" value="Methylthiotransferase_N"/>
</dbReference>
<dbReference type="GO" id="GO:0005829">
    <property type="term" value="C:cytosol"/>
    <property type="evidence" value="ECO:0007669"/>
    <property type="project" value="TreeGrafter"/>
</dbReference>
<evidence type="ECO:0000256" key="2">
    <source>
        <dbReference type="ARBA" id="ARBA00003234"/>
    </source>
</evidence>
<keyword evidence="3" id="KW-0004">4Fe-4S</keyword>
<dbReference type="Pfam" id="PF00919">
    <property type="entry name" value="UPF0004"/>
    <property type="match status" value="1"/>
</dbReference>
<dbReference type="InterPro" id="IPR038135">
    <property type="entry name" value="Methylthiotransferase_N_sf"/>
</dbReference>
<organism evidence="15 16">
    <name type="scientific">Candidatus Chazhemtobacterium aquaticus</name>
    <dbReference type="NCBI Taxonomy" id="2715735"/>
    <lineage>
        <taxon>Bacteria</taxon>
        <taxon>Candidatus Chazhemtobacteraceae</taxon>
        <taxon>Candidatus Chazhemtobacterium</taxon>
    </lineage>
</organism>
<evidence type="ECO:0000256" key="6">
    <source>
        <dbReference type="ARBA" id="ARBA00022723"/>
    </source>
</evidence>
<dbReference type="SFLD" id="SFLDG01082">
    <property type="entry name" value="B12-binding_domain_containing"/>
    <property type="match status" value="1"/>
</dbReference>
<dbReference type="SUPFAM" id="SSF102114">
    <property type="entry name" value="Radical SAM enzymes"/>
    <property type="match status" value="1"/>
</dbReference>
<evidence type="ECO:0000256" key="10">
    <source>
        <dbReference type="ARBA" id="ARBA00068570"/>
    </source>
</evidence>
<evidence type="ECO:0000256" key="12">
    <source>
        <dbReference type="ARBA" id="ARBA00081141"/>
    </source>
</evidence>
<comment type="function">
    <text evidence="2">Catalyzes the methylthiolation of N6-(dimethylallyl)adenosine (i(6)A), leading to the formation of 2-methylthio-N6-(dimethylallyl)adenosine (ms(2)i(6)A) at position 37 in tRNAs that read codons beginning with uridine.</text>
</comment>
<keyword evidence="5" id="KW-0949">S-adenosyl-L-methionine</keyword>
<dbReference type="KEGG" id="caqa:MICH65_0341"/>
<dbReference type="InterPro" id="IPR007197">
    <property type="entry name" value="rSAM"/>
</dbReference>
<dbReference type="PROSITE" id="PS51449">
    <property type="entry name" value="MTTASE_N"/>
    <property type="match status" value="1"/>
</dbReference>
<evidence type="ECO:0000256" key="8">
    <source>
        <dbReference type="ARBA" id="ARBA00023014"/>
    </source>
</evidence>
<dbReference type="PROSITE" id="PS01278">
    <property type="entry name" value="MTTASE_RADICAL"/>
    <property type="match status" value="1"/>
</dbReference>
<sequence>MPSQPRTFFIKTFGCQANKSDSERIAGDYLSRGYTEVLDWRSASEVVVNTCSVRQRAEDRVKGFLRNLEKYYLEHSPKPKVILTGCMTHYSQTKLYELLPQIDEILPINEVGFNQTALRKDQYHAWVPISSGCNSFCTFCIVPYSRGREQSRPLKDILQEVNQLASQGYQEITLLGQNVNSYGLEKAGIGYRKLLMSRSSFSLNDIPTNESQYFHPQETPPFVKLLQEISRIPRIKKIKFMTSNPWDFWDELIEEIANNPKIDRYIHLPIQSGSDRILKLMNRGYTTADYKKLVTKLKTRIPDLVLGTDIIVGFPSETKADFEQTLSLAKQIDWHIAFVAQYSPRPGTASHRLYQDDVSPQEKKRRWTILDDLINKKHLHERPLIN</sequence>
<feature type="domain" description="MTTase N-terminal" evidence="13">
    <location>
        <begin position="6"/>
        <end position="123"/>
    </location>
</feature>
<dbReference type="SFLD" id="SFLDG01061">
    <property type="entry name" value="methylthiotransferase"/>
    <property type="match status" value="1"/>
</dbReference>
<evidence type="ECO:0000313" key="15">
    <source>
        <dbReference type="EMBL" id="QHO63322.1"/>
    </source>
</evidence>
<dbReference type="GO" id="GO:0035597">
    <property type="term" value="F:tRNA-2-methylthio-N(6)-dimethylallyladenosine(37) synthase activity"/>
    <property type="evidence" value="ECO:0007669"/>
    <property type="project" value="UniProtKB-EC"/>
</dbReference>
<evidence type="ECO:0000259" key="14">
    <source>
        <dbReference type="PROSITE" id="PS51918"/>
    </source>
</evidence>
<dbReference type="EC" id="2.8.4.3" evidence="9"/>
<evidence type="ECO:0000256" key="5">
    <source>
        <dbReference type="ARBA" id="ARBA00022691"/>
    </source>
</evidence>
<dbReference type="AlphaFoldDB" id="A0A857NBN1"/>
<dbReference type="InterPro" id="IPR005839">
    <property type="entry name" value="Methylthiotransferase"/>
</dbReference>
<dbReference type="RefSeq" id="WP_161931709.1">
    <property type="nucleotide sequence ID" value="NZ_CP047901.1"/>
</dbReference>
<gene>
    <name evidence="15" type="ORF">MICH65_0341</name>
</gene>
<dbReference type="FunFam" id="3.40.50.12160:FF:000003">
    <property type="entry name" value="CDK5 regulatory subunit-associated protein 1"/>
    <property type="match status" value="1"/>
</dbReference>
<proteinExistence type="predicted"/>
<dbReference type="FunFam" id="3.80.30.20:FF:000001">
    <property type="entry name" value="tRNA-2-methylthio-N(6)-dimethylallyladenosine synthase 2"/>
    <property type="match status" value="1"/>
</dbReference>
<keyword evidence="16" id="KW-1185">Reference proteome</keyword>
<accession>A0A857NBN1</accession>
<evidence type="ECO:0000259" key="13">
    <source>
        <dbReference type="PROSITE" id="PS51449"/>
    </source>
</evidence>
<keyword evidence="6" id="KW-0479">Metal-binding</keyword>
<protein>
    <recommendedName>
        <fullName evidence="10">tRNA-2-methylthio-N(6)-dimethylallyladenosine synthase</fullName>
        <ecNumber evidence="9">2.8.4.3</ecNumber>
    </recommendedName>
    <alternativeName>
        <fullName evidence="12">(Dimethylallyl)adenosine tRNA methylthiotransferase MiaB</fullName>
    </alternativeName>
    <alternativeName>
        <fullName evidence="11">tRNA-i(6)A37 methylthiotransferase</fullName>
    </alternativeName>
</protein>
<dbReference type="SFLD" id="SFLDS00029">
    <property type="entry name" value="Radical_SAM"/>
    <property type="match status" value="1"/>
</dbReference>
<dbReference type="Gene3D" id="3.80.30.20">
    <property type="entry name" value="tm_1862 like domain"/>
    <property type="match status" value="1"/>
</dbReference>
<evidence type="ECO:0000256" key="4">
    <source>
        <dbReference type="ARBA" id="ARBA00022679"/>
    </source>
</evidence>